<keyword evidence="1" id="KW-0677">Repeat</keyword>
<dbReference type="InterPro" id="IPR019734">
    <property type="entry name" value="TPR_rpt"/>
</dbReference>
<evidence type="ECO:0000256" key="3">
    <source>
        <dbReference type="ARBA" id="ARBA00038275"/>
    </source>
</evidence>
<protein>
    <recommendedName>
        <fullName evidence="4">RNA polymerase II-associated protein 3</fullName>
    </recommendedName>
</protein>
<keyword evidence="8" id="KW-1185">Reference proteome</keyword>
<dbReference type="OrthoDB" id="245563at2759"/>
<dbReference type="InterPro" id="IPR051966">
    <property type="entry name" value="RPAP3"/>
</dbReference>
<dbReference type="Gene3D" id="1.25.40.10">
    <property type="entry name" value="Tetratricopeptide repeat domain"/>
    <property type="match status" value="1"/>
</dbReference>
<dbReference type="InterPro" id="IPR025986">
    <property type="entry name" value="RPAP3-like_C"/>
</dbReference>
<dbReference type="EMBL" id="JPKZ01000420">
    <property type="protein sequence ID" value="KHN87544.1"/>
    <property type="molecule type" value="Genomic_DNA"/>
</dbReference>
<evidence type="ECO:0000256" key="5">
    <source>
        <dbReference type="PROSITE-ProRule" id="PRU00339"/>
    </source>
</evidence>
<dbReference type="Pfam" id="PF13877">
    <property type="entry name" value="RPAP3_C"/>
    <property type="match status" value="1"/>
</dbReference>
<keyword evidence="2 5" id="KW-0802">TPR repeat</keyword>
<keyword evidence="7" id="KW-0675">Receptor</keyword>
<dbReference type="STRING" id="6265.A0A0B2W1L5"/>
<accession>A0A0B2W1L5</accession>
<dbReference type="GO" id="GO:0101031">
    <property type="term" value="C:protein folding chaperone complex"/>
    <property type="evidence" value="ECO:0007669"/>
    <property type="project" value="TreeGrafter"/>
</dbReference>
<feature type="repeat" description="TPR" evidence="5">
    <location>
        <begin position="74"/>
        <end position="107"/>
    </location>
</feature>
<dbReference type="SMART" id="SM00028">
    <property type="entry name" value="TPR"/>
    <property type="match status" value="3"/>
</dbReference>
<organism evidence="7 8">
    <name type="scientific">Toxocara canis</name>
    <name type="common">Canine roundworm</name>
    <dbReference type="NCBI Taxonomy" id="6265"/>
    <lineage>
        <taxon>Eukaryota</taxon>
        <taxon>Metazoa</taxon>
        <taxon>Ecdysozoa</taxon>
        <taxon>Nematoda</taxon>
        <taxon>Chromadorea</taxon>
        <taxon>Rhabditida</taxon>
        <taxon>Spirurina</taxon>
        <taxon>Ascaridomorpha</taxon>
        <taxon>Ascaridoidea</taxon>
        <taxon>Toxocaridae</taxon>
        <taxon>Toxocara</taxon>
    </lineage>
</organism>
<dbReference type="InterPro" id="IPR011990">
    <property type="entry name" value="TPR-like_helical_dom_sf"/>
</dbReference>
<dbReference type="Pfam" id="PF14853">
    <property type="entry name" value="Fis1_TPR_C"/>
    <property type="match status" value="1"/>
</dbReference>
<dbReference type="PANTHER" id="PTHR46423:SF1">
    <property type="entry name" value="RNA POLYMERASE II-ASSOCIATED PROTEIN 3"/>
    <property type="match status" value="1"/>
</dbReference>
<dbReference type="OMA" id="SFRYHNA"/>
<proteinExistence type="inferred from homology"/>
<evidence type="ECO:0000313" key="7">
    <source>
        <dbReference type="EMBL" id="KHN87544.1"/>
    </source>
</evidence>
<dbReference type="PROSITE" id="PS50005">
    <property type="entry name" value="TPR"/>
    <property type="match status" value="2"/>
</dbReference>
<dbReference type="Proteomes" id="UP000031036">
    <property type="component" value="Unassembled WGS sequence"/>
</dbReference>
<feature type="repeat" description="TPR" evidence="5">
    <location>
        <begin position="40"/>
        <end position="73"/>
    </location>
</feature>
<reference evidence="7 8" key="1">
    <citation type="submission" date="2014-11" db="EMBL/GenBank/DDBJ databases">
        <title>Genetic blueprint of the zoonotic pathogen Toxocara canis.</title>
        <authorList>
            <person name="Zhu X.-Q."/>
            <person name="Korhonen P.K."/>
            <person name="Cai H."/>
            <person name="Young N.D."/>
            <person name="Nejsum P."/>
            <person name="von Samson-Himmelstjerna G."/>
            <person name="Boag P.R."/>
            <person name="Tan P."/>
            <person name="Li Q."/>
            <person name="Min J."/>
            <person name="Yang Y."/>
            <person name="Wang X."/>
            <person name="Fang X."/>
            <person name="Hall R.S."/>
            <person name="Hofmann A."/>
            <person name="Sternberg P.W."/>
            <person name="Jex A.R."/>
            <person name="Gasser R.B."/>
        </authorList>
    </citation>
    <scope>NUCLEOTIDE SEQUENCE [LARGE SCALE GENOMIC DNA]</scope>
    <source>
        <strain evidence="7">PN_DK_2014</strain>
    </source>
</reference>
<sequence length="295" mass="33351">MGTCDEADALRLEGNKHFGAKRYQNAVNSYTRSLQCRLTAATLSNRAQAYLCIKQNERALMDARKAVALDPSSVKSRYRLAVAFANLQLFEMALKYLEEILEIDPKNKETIKFKEAIKNKENAKEVRLACVEKCDTIRSEVPLKELTEVRVISSIKKVSPKINGTGISQRTPPATVPPAPSTSYQFLFDYSALKDFPETFAEYFLSINLSDYTAVLGEVIETDMIKVLVDGYHKVLTSENFTTIIDSLLQLGSVPRFEIASMFFEADDKHALRELLKRGELDEARKELIEQLYSL</sequence>
<evidence type="ECO:0000256" key="1">
    <source>
        <dbReference type="ARBA" id="ARBA00022737"/>
    </source>
</evidence>
<evidence type="ECO:0000259" key="6">
    <source>
        <dbReference type="Pfam" id="PF13877"/>
    </source>
</evidence>
<name>A0A0B2W1L5_TOXCA</name>
<feature type="domain" description="RNA-polymerase II-associated protein 3-like C-terminal" evidence="6">
    <location>
        <begin position="179"/>
        <end position="269"/>
    </location>
</feature>
<dbReference type="SUPFAM" id="SSF48452">
    <property type="entry name" value="TPR-like"/>
    <property type="match status" value="1"/>
</dbReference>
<evidence type="ECO:0000256" key="2">
    <source>
        <dbReference type="ARBA" id="ARBA00022803"/>
    </source>
</evidence>
<evidence type="ECO:0000256" key="4">
    <source>
        <dbReference type="ARBA" id="ARBA00040133"/>
    </source>
</evidence>
<dbReference type="InterPro" id="IPR028061">
    <property type="entry name" value="Fis1_TPR_C"/>
</dbReference>
<dbReference type="PANTHER" id="PTHR46423">
    <property type="entry name" value="RNA POLYMERASE II-ASSOCIATED PROTEIN 3"/>
    <property type="match status" value="1"/>
</dbReference>
<comment type="caution">
    <text evidence="7">The sequence shown here is derived from an EMBL/GenBank/DDBJ whole genome shotgun (WGS) entry which is preliminary data.</text>
</comment>
<gene>
    <name evidence="7" type="primary">TOMM34</name>
    <name evidence="7" type="ORF">Tcan_03204</name>
</gene>
<comment type="similarity">
    <text evidence="3">Belongs to the RPAP3 family.</text>
</comment>
<evidence type="ECO:0000313" key="8">
    <source>
        <dbReference type="Proteomes" id="UP000031036"/>
    </source>
</evidence>
<dbReference type="AlphaFoldDB" id="A0A0B2W1L5"/>